<keyword evidence="2" id="KW-1185">Reference proteome</keyword>
<sequence length="439" mass="47840">MSTIFPRADYGVAAFLPLSPDILKPLDRLNRSTTRCCTGSFRTASLAALEKEVVMLPARLRIEQSALLNVTRYLTLPPTHGIHRHLRHALVSTPKDPRMPSLFHHLELIADMRWPEGVPKRRQRLRSRGVIREGVGEDVDGGGVDATLGMEPIRPVSQWAPTFAKIHQPAYGPEVGTVRDGVPFTGPVPPAKTGTVAIPSLEAAGQRSGGAIEAGNAHILCVVDTQATLHGILSTSPRSGQFRAIQYNQLVRAAQQHLPHISITNIWTPTHIGTIGNKLADEAVKAATEMEADPSAFVSLTTVQRSIRLLILDNREIPSRHRHDAPRLRLSPLYSSSSLARKTISAISRLCTGPSHLNAYCHKSGFTNSPACEACGEAFETRAHYLLQCPVLEPLRQPLHDTAMRAGLVGSLHVSTLLSEPKVLKALGTFIEASGRFER</sequence>
<evidence type="ECO:0000313" key="1">
    <source>
        <dbReference type="EMBL" id="KAJ7695873.1"/>
    </source>
</evidence>
<comment type="caution">
    <text evidence="1">The sequence shown here is derived from an EMBL/GenBank/DDBJ whole genome shotgun (WGS) entry which is preliminary data.</text>
</comment>
<dbReference type="AlphaFoldDB" id="A0AAD7GI36"/>
<protein>
    <recommendedName>
        <fullName evidence="3">RNase H type-1 domain-containing protein</fullName>
    </recommendedName>
</protein>
<dbReference type="Proteomes" id="UP001215598">
    <property type="component" value="Unassembled WGS sequence"/>
</dbReference>
<reference evidence="1" key="1">
    <citation type="submission" date="2023-03" db="EMBL/GenBank/DDBJ databases">
        <title>Massive genome expansion in bonnet fungi (Mycena s.s.) driven by repeated elements and novel gene families across ecological guilds.</title>
        <authorList>
            <consortium name="Lawrence Berkeley National Laboratory"/>
            <person name="Harder C.B."/>
            <person name="Miyauchi S."/>
            <person name="Viragh M."/>
            <person name="Kuo A."/>
            <person name="Thoen E."/>
            <person name="Andreopoulos B."/>
            <person name="Lu D."/>
            <person name="Skrede I."/>
            <person name="Drula E."/>
            <person name="Henrissat B."/>
            <person name="Morin E."/>
            <person name="Kohler A."/>
            <person name="Barry K."/>
            <person name="LaButti K."/>
            <person name="Morin E."/>
            <person name="Salamov A."/>
            <person name="Lipzen A."/>
            <person name="Mereny Z."/>
            <person name="Hegedus B."/>
            <person name="Baldrian P."/>
            <person name="Stursova M."/>
            <person name="Weitz H."/>
            <person name="Taylor A."/>
            <person name="Grigoriev I.V."/>
            <person name="Nagy L.G."/>
            <person name="Martin F."/>
            <person name="Kauserud H."/>
        </authorList>
    </citation>
    <scope>NUCLEOTIDE SEQUENCE</scope>
    <source>
        <strain evidence="1">CBHHK182m</strain>
    </source>
</reference>
<proteinExistence type="predicted"/>
<dbReference type="InterPro" id="IPR012337">
    <property type="entry name" value="RNaseH-like_sf"/>
</dbReference>
<dbReference type="SUPFAM" id="SSF53098">
    <property type="entry name" value="Ribonuclease H-like"/>
    <property type="match status" value="1"/>
</dbReference>
<dbReference type="EMBL" id="JARKIB010000642">
    <property type="protein sequence ID" value="KAJ7695873.1"/>
    <property type="molecule type" value="Genomic_DNA"/>
</dbReference>
<evidence type="ECO:0008006" key="3">
    <source>
        <dbReference type="Google" id="ProtNLM"/>
    </source>
</evidence>
<accession>A0AAD7GI36</accession>
<evidence type="ECO:0000313" key="2">
    <source>
        <dbReference type="Proteomes" id="UP001215598"/>
    </source>
</evidence>
<gene>
    <name evidence="1" type="ORF">B0H16DRAFT_1750515</name>
</gene>
<organism evidence="1 2">
    <name type="scientific">Mycena metata</name>
    <dbReference type="NCBI Taxonomy" id="1033252"/>
    <lineage>
        <taxon>Eukaryota</taxon>
        <taxon>Fungi</taxon>
        <taxon>Dikarya</taxon>
        <taxon>Basidiomycota</taxon>
        <taxon>Agaricomycotina</taxon>
        <taxon>Agaricomycetes</taxon>
        <taxon>Agaricomycetidae</taxon>
        <taxon>Agaricales</taxon>
        <taxon>Marasmiineae</taxon>
        <taxon>Mycenaceae</taxon>
        <taxon>Mycena</taxon>
    </lineage>
</organism>
<name>A0AAD7GI36_9AGAR</name>